<keyword evidence="4" id="KW-0472">Membrane</keyword>
<dbReference type="HOGENOM" id="CLU_2521654_0_0_9"/>
<dbReference type="Proteomes" id="UP000004756">
    <property type="component" value="Unassembled WGS sequence"/>
</dbReference>
<keyword evidence="1" id="KW-0813">Transport</keyword>
<reference evidence="5 6" key="1">
    <citation type="submission" date="2009-01" db="EMBL/GenBank/DDBJ databases">
        <authorList>
            <person name="Fulton L."/>
            <person name="Clifton S."/>
            <person name="Fulton B."/>
            <person name="Xu J."/>
            <person name="Minx P."/>
            <person name="Pepin K.H."/>
            <person name="Johnson M."/>
            <person name="Bhonagiri V."/>
            <person name="Nash W.E."/>
            <person name="Mardis E.R."/>
            <person name="Wilson R.K."/>
        </authorList>
    </citation>
    <scope>NUCLEOTIDE SEQUENCE [LARGE SCALE GENOMIC DNA]</scope>
    <source>
        <strain evidence="5 6">DSM 15981</strain>
    </source>
</reference>
<evidence type="ECO:0000313" key="5">
    <source>
        <dbReference type="EMBL" id="EEG55017.1"/>
    </source>
</evidence>
<evidence type="ECO:0000256" key="2">
    <source>
        <dbReference type="ARBA" id="ARBA00022597"/>
    </source>
</evidence>
<accession>C0D0X7</accession>
<keyword evidence="4" id="KW-0812">Transmembrane</keyword>
<comment type="caution">
    <text evidence="5">The sequence shown here is derived from an EMBL/GenBank/DDBJ whole genome shotgun (WGS) entry which is preliminary data.</text>
</comment>
<sequence length="84" mass="8749">MKEQLKTLKKHILTGTSHMIPFIVAGGILFSLAVMLNPAGAATPETGWLAGLAQIGLGGLTLFVPSWAATSLTPSPISPVWRPA</sequence>
<protein>
    <submittedName>
        <fullName evidence="5">Putative fructose-like permease EIIC subunit 2</fullName>
    </submittedName>
</protein>
<dbReference type="PANTHER" id="PTHR30505">
    <property type="entry name" value="FRUCTOSE-LIKE PERMEASE"/>
    <property type="match status" value="1"/>
</dbReference>
<dbReference type="PANTHER" id="PTHR30505:SF0">
    <property type="entry name" value="FRUCTOSE-LIKE PTS SYSTEM EIIBC COMPONENT-RELATED"/>
    <property type="match status" value="1"/>
</dbReference>
<dbReference type="AlphaFoldDB" id="C0D0X7"/>
<dbReference type="GO" id="GO:0009401">
    <property type="term" value="P:phosphoenolpyruvate-dependent sugar phosphotransferase system"/>
    <property type="evidence" value="ECO:0007669"/>
    <property type="project" value="UniProtKB-KW"/>
</dbReference>
<evidence type="ECO:0000256" key="3">
    <source>
        <dbReference type="ARBA" id="ARBA00022683"/>
    </source>
</evidence>
<keyword evidence="2" id="KW-0762">Sugar transport</keyword>
<reference evidence="5 6" key="2">
    <citation type="submission" date="2009-02" db="EMBL/GenBank/DDBJ databases">
        <title>Draft genome sequence of Clostridium asparagiforme (DSM 15981).</title>
        <authorList>
            <person name="Sudarsanam P."/>
            <person name="Ley R."/>
            <person name="Guruge J."/>
            <person name="Turnbaugh P.J."/>
            <person name="Mahowald M."/>
            <person name="Liep D."/>
            <person name="Gordon J."/>
        </authorList>
    </citation>
    <scope>NUCLEOTIDE SEQUENCE [LARGE SCALE GENOMIC DNA]</scope>
    <source>
        <strain evidence="5 6">DSM 15981</strain>
    </source>
</reference>
<evidence type="ECO:0000256" key="1">
    <source>
        <dbReference type="ARBA" id="ARBA00022448"/>
    </source>
</evidence>
<name>C0D0X7_9FIRM</name>
<evidence type="ECO:0000256" key="4">
    <source>
        <dbReference type="SAM" id="Phobius"/>
    </source>
</evidence>
<proteinExistence type="predicted"/>
<evidence type="ECO:0000313" key="6">
    <source>
        <dbReference type="Proteomes" id="UP000004756"/>
    </source>
</evidence>
<dbReference type="InterPro" id="IPR050864">
    <property type="entry name" value="Bacterial_PTS_Sugar_Transport"/>
</dbReference>
<keyword evidence="6" id="KW-1185">Reference proteome</keyword>
<dbReference type="GO" id="GO:0005886">
    <property type="term" value="C:plasma membrane"/>
    <property type="evidence" value="ECO:0007669"/>
    <property type="project" value="TreeGrafter"/>
</dbReference>
<dbReference type="EMBL" id="ACCJ01000193">
    <property type="protein sequence ID" value="EEG55017.1"/>
    <property type="molecule type" value="Genomic_DNA"/>
</dbReference>
<feature type="transmembrane region" description="Helical" evidence="4">
    <location>
        <begin position="48"/>
        <end position="69"/>
    </location>
</feature>
<keyword evidence="3" id="KW-0598">Phosphotransferase system</keyword>
<feature type="transmembrane region" description="Helical" evidence="4">
    <location>
        <begin position="12"/>
        <end position="36"/>
    </location>
</feature>
<organism evidence="5 6">
    <name type="scientific">[Clostridium] asparagiforme DSM 15981</name>
    <dbReference type="NCBI Taxonomy" id="518636"/>
    <lineage>
        <taxon>Bacteria</taxon>
        <taxon>Bacillati</taxon>
        <taxon>Bacillota</taxon>
        <taxon>Clostridia</taxon>
        <taxon>Lachnospirales</taxon>
        <taxon>Lachnospiraceae</taxon>
        <taxon>Enterocloster</taxon>
    </lineage>
</organism>
<keyword evidence="4" id="KW-1133">Transmembrane helix</keyword>
<dbReference type="GO" id="GO:0090563">
    <property type="term" value="F:protein-phosphocysteine-sugar phosphotransferase activity"/>
    <property type="evidence" value="ECO:0007669"/>
    <property type="project" value="TreeGrafter"/>
</dbReference>
<gene>
    <name evidence="5" type="ORF">CLOSTASPAR_02914</name>
</gene>